<comment type="function">
    <text evidence="8">Catalyzes a trans-dehydration via an enolate intermediate.</text>
</comment>
<feature type="binding site" evidence="8 10">
    <location>
        <position position="113"/>
    </location>
    <ligand>
        <name>substrate</name>
    </ligand>
</feature>
<dbReference type="GO" id="GO:0003855">
    <property type="term" value="F:3-dehydroquinate dehydratase activity"/>
    <property type="evidence" value="ECO:0007669"/>
    <property type="project" value="UniProtKB-UniRule"/>
</dbReference>
<keyword evidence="13" id="KW-1185">Reference proteome</keyword>
<evidence type="ECO:0000313" key="13">
    <source>
        <dbReference type="Proteomes" id="UP000008495"/>
    </source>
</evidence>
<dbReference type="InterPro" id="IPR018509">
    <property type="entry name" value="DHquinase_II_CS"/>
</dbReference>
<dbReference type="NCBIfam" id="NF003805">
    <property type="entry name" value="PRK05395.1-2"/>
    <property type="match status" value="1"/>
</dbReference>
<comment type="pathway">
    <text evidence="2 8">Metabolic intermediate biosynthesis; chorismate biosynthesis; chorismate from D-erythrose 4-phosphate and phosphoenolpyruvate: step 3/7.</text>
</comment>
<keyword evidence="8" id="KW-0028">Amino-acid biosynthesis</keyword>
<keyword evidence="6 8" id="KW-0057">Aromatic amino acid biosynthesis</keyword>
<dbReference type="InterPro" id="IPR001874">
    <property type="entry name" value="DHquinase_II"/>
</dbReference>
<dbReference type="GO" id="GO:0019631">
    <property type="term" value="P:quinate catabolic process"/>
    <property type="evidence" value="ECO:0007669"/>
    <property type="project" value="TreeGrafter"/>
</dbReference>
<comment type="similarity">
    <text evidence="3 8">Belongs to the type-II 3-dehydroquinase family.</text>
</comment>
<dbReference type="AlphaFoldDB" id="K6UMF5"/>
<dbReference type="NCBIfam" id="NF003807">
    <property type="entry name" value="PRK05395.1-4"/>
    <property type="match status" value="1"/>
</dbReference>
<evidence type="ECO:0000256" key="2">
    <source>
        <dbReference type="ARBA" id="ARBA00004902"/>
    </source>
</evidence>
<dbReference type="InterPro" id="IPR036441">
    <property type="entry name" value="DHquinase_II_sf"/>
</dbReference>
<dbReference type="Pfam" id="PF01220">
    <property type="entry name" value="DHquinase_II"/>
    <property type="match status" value="1"/>
</dbReference>
<dbReference type="OrthoDB" id="9790793at2"/>
<feature type="active site" description="Proton acceptor" evidence="8 9">
    <location>
        <position position="24"/>
    </location>
</feature>
<feature type="binding site" evidence="8 10">
    <location>
        <position position="76"/>
    </location>
    <ligand>
        <name>substrate</name>
    </ligand>
</feature>
<dbReference type="Gene3D" id="3.40.50.9100">
    <property type="entry name" value="Dehydroquinase, class II"/>
    <property type="match status" value="1"/>
</dbReference>
<dbReference type="PANTHER" id="PTHR21272">
    <property type="entry name" value="CATABOLIC 3-DEHYDROQUINASE"/>
    <property type="match status" value="1"/>
</dbReference>
<evidence type="ECO:0000256" key="11">
    <source>
        <dbReference type="PIRSR" id="PIRSR001399-3"/>
    </source>
</evidence>
<sequence length="152" mass="16221">MTGKIAVLNGPNLGRLGVREPERYGTDTLPEVITRCRALAADRGVELVDFQSNHEGALVDRIEAWTDEGVVGVVVNAGAFTHTSVALRDALVGSGLPFMEVHITNVHAREGFRSRSYLSDVAVGLVVGCGTLGYELALSALLRHLDKDSAHS</sequence>
<comment type="caution">
    <text evidence="12">The sequence shown here is derived from an EMBL/GenBank/DDBJ whole genome shotgun (WGS) entry which is preliminary data.</text>
</comment>
<keyword evidence="7 8" id="KW-0456">Lyase</keyword>
<dbReference type="RefSeq" id="WP_006502830.1">
    <property type="nucleotide sequence ID" value="NZ_BAGZ01000008.1"/>
</dbReference>
<organism evidence="12 13">
    <name type="scientific">Austwickia chelonae NBRC 105200</name>
    <dbReference type="NCBI Taxonomy" id="1184607"/>
    <lineage>
        <taxon>Bacteria</taxon>
        <taxon>Bacillati</taxon>
        <taxon>Actinomycetota</taxon>
        <taxon>Actinomycetes</taxon>
        <taxon>Micrococcales</taxon>
        <taxon>Dermatophilaceae</taxon>
        <taxon>Austwickia</taxon>
    </lineage>
</organism>
<dbReference type="GO" id="GO:0009423">
    <property type="term" value="P:chorismate biosynthetic process"/>
    <property type="evidence" value="ECO:0007669"/>
    <property type="project" value="UniProtKB-UniRule"/>
</dbReference>
<evidence type="ECO:0000256" key="6">
    <source>
        <dbReference type="ARBA" id="ARBA00023141"/>
    </source>
</evidence>
<feature type="binding site" evidence="8 10">
    <location>
        <position position="82"/>
    </location>
    <ligand>
        <name>substrate</name>
    </ligand>
</feature>
<dbReference type="GO" id="GO:0009073">
    <property type="term" value="P:aromatic amino acid family biosynthetic process"/>
    <property type="evidence" value="ECO:0007669"/>
    <property type="project" value="UniProtKB-KW"/>
</dbReference>
<dbReference type="eggNOG" id="COG0757">
    <property type="taxonomic scope" value="Bacteria"/>
</dbReference>
<dbReference type="PROSITE" id="PS01029">
    <property type="entry name" value="DEHYDROQUINASE_II"/>
    <property type="match status" value="1"/>
</dbReference>
<dbReference type="CDD" id="cd00466">
    <property type="entry name" value="DHQase_II"/>
    <property type="match status" value="1"/>
</dbReference>
<evidence type="ECO:0000256" key="9">
    <source>
        <dbReference type="PIRSR" id="PIRSR001399-1"/>
    </source>
</evidence>
<comment type="catalytic activity">
    <reaction evidence="1 8">
        <text>3-dehydroquinate = 3-dehydroshikimate + H2O</text>
        <dbReference type="Rhea" id="RHEA:21096"/>
        <dbReference type="ChEBI" id="CHEBI:15377"/>
        <dbReference type="ChEBI" id="CHEBI:16630"/>
        <dbReference type="ChEBI" id="CHEBI:32364"/>
        <dbReference type="EC" id="4.2.1.10"/>
    </reaction>
</comment>
<evidence type="ECO:0000256" key="3">
    <source>
        <dbReference type="ARBA" id="ARBA00011037"/>
    </source>
</evidence>
<evidence type="ECO:0000313" key="12">
    <source>
        <dbReference type="EMBL" id="GAB78076.1"/>
    </source>
</evidence>
<feature type="active site" description="Proton donor" evidence="8 9">
    <location>
        <position position="102"/>
    </location>
</feature>
<name>K6UMF5_9MICO</name>
<dbReference type="GO" id="GO:0008652">
    <property type="term" value="P:amino acid biosynthetic process"/>
    <property type="evidence" value="ECO:0007669"/>
    <property type="project" value="UniProtKB-KW"/>
</dbReference>
<dbReference type="SUPFAM" id="SSF52304">
    <property type="entry name" value="Type II 3-dehydroquinate dehydratase"/>
    <property type="match status" value="1"/>
</dbReference>
<dbReference type="HAMAP" id="MF_00169">
    <property type="entry name" value="AroQ"/>
    <property type="match status" value="1"/>
</dbReference>
<proteinExistence type="inferred from homology"/>
<evidence type="ECO:0000256" key="8">
    <source>
        <dbReference type="HAMAP-Rule" id="MF_00169"/>
    </source>
</evidence>
<evidence type="ECO:0000256" key="7">
    <source>
        <dbReference type="ARBA" id="ARBA00023239"/>
    </source>
</evidence>
<comment type="subunit">
    <text evidence="4 8">Homododecamer.</text>
</comment>
<dbReference type="PANTHER" id="PTHR21272:SF3">
    <property type="entry name" value="CATABOLIC 3-DEHYDROQUINASE"/>
    <property type="match status" value="1"/>
</dbReference>
<dbReference type="EMBL" id="BAGZ01000008">
    <property type="protein sequence ID" value="GAB78076.1"/>
    <property type="molecule type" value="Genomic_DNA"/>
</dbReference>
<dbReference type="STRING" id="100225.SAMN05421595_0593"/>
<accession>K6UMF5</accession>
<protein>
    <recommendedName>
        <fullName evidence="5 8">3-dehydroquinate dehydratase</fullName>
        <shortName evidence="8">3-dehydroquinase</shortName>
        <ecNumber evidence="5 8">4.2.1.10</ecNumber>
    </recommendedName>
    <alternativeName>
        <fullName evidence="8">Type II DHQase</fullName>
    </alternativeName>
</protein>
<feature type="binding site" evidence="8 10">
    <location>
        <position position="89"/>
    </location>
    <ligand>
        <name>substrate</name>
    </ligand>
</feature>
<feature type="binding site" evidence="8 10">
    <location>
        <begin position="103"/>
        <end position="104"/>
    </location>
    <ligand>
        <name>substrate</name>
    </ligand>
</feature>
<evidence type="ECO:0000256" key="10">
    <source>
        <dbReference type="PIRSR" id="PIRSR001399-2"/>
    </source>
</evidence>
<evidence type="ECO:0000256" key="4">
    <source>
        <dbReference type="ARBA" id="ARBA00011193"/>
    </source>
</evidence>
<evidence type="ECO:0000256" key="1">
    <source>
        <dbReference type="ARBA" id="ARBA00001864"/>
    </source>
</evidence>
<dbReference type="PIRSF" id="PIRSF001399">
    <property type="entry name" value="DHquinase_II"/>
    <property type="match status" value="1"/>
</dbReference>
<dbReference type="Proteomes" id="UP000008495">
    <property type="component" value="Unassembled WGS sequence"/>
</dbReference>
<gene>
    <name evidence="8 12" type="primary">aroQ</name>
    <name evidence="12" type="ORF">AUCHE_08_03200</name>
</gene>
<evidence type="ECO:0000256" key="5">
    <source>
        <dbReference type="ARBA" id="ARBA00012060"/>
    </source>
</evidence>
<dbReference type="UniPathway" id="UPA00053">
    <property type="reaction ID" value="UER00086"/>
</dbReference>
<dbReference type="NCBIfam" id="TIGR01088">
    <property type="entry name" value="aroQ"/>
    <property type="match status" value="1"/>
</dbReference>
<dbReference type="EC" id="4.2.1.10" evidence="5 8"/>
<feature type="site" description="Transition state stabilizer" evidence="8 11">
    <location>
        <position position="19"/>
    </location>
</feature>
<reference evidence="12 13" key="1">
    <citation type="submission" date="2012-08" db="EMBL/GenBank/DDBJ databases">
        <title>Whole genome shotgun sequence of Austwickia chelonae NBRC 105200.</title>
        <authorList>
            <person name="Yoshida I."/>
            <person name="Hosoyama A."/>
            <person name="Tsuchikane K."/>
            <person name="Katsumata H."/>
            <person name="Ando Y."/>
            <person name="Ohji S."/>
            <person name="Hamada M."/>
            <person name="Tamura T."/>
            <person name="Yamazoe A."/>
            <person name="Yamazaki S."/>
            <person name="Fujita N."/>
        </authorList>
    </citation>
    <scope>NUCLEOTIDE SEQUENCE [LARGE SCALE GENOMIC DNA]</scope>
    <source>
        <strain evidence="12 13">NBRC 105200</strain>
    </source>
</reference>